<organism evidence="2">
    <name type="scientific">bioreactor metagenome</name>
    <dbReference type="NCBI Taxonomy" id="1076179"/>
    <lineage>
        <taxon>unclassified sequences</taxon>
        <taxon>metagenomes</taxon>
        <taxon>ecological metagenomes</taxon>
    </lineage>
</organism>
<feature type="transmembrane region" description="Helical" evidence="1">
    <location>
        <begin position="107"/>
        <end position="135"/>
    </location>
</feature>
<evidence type="ECO:0000313" key="2">
    <source>
        <dbReference type="EMBL" id="MPM88253.1"/>
    </source>
</evidence>
<dbReference type="AlphaFoldDB" id="A0A645DHG0"/>
<name>A0A645DHG0_9ZZZZ</name>
<dbReference type="EMBL" id="VSSQ01035903">
    <property type="protein sequence ID" value="MPM88253.1"/>
    <property type="molecule type" value="Genomic_DNA"/>
</dbReference>
<evidence type="ECO:0000256" key="1">
    <source>
        <dbReference type="SAM" id="Phobius"/>
    </source>
</evidence>
<proteinExistence type="predicted"/>
<sequence length="151" mass="15866">MKTKAVLAKVFAIAGAVLVWAPILFMLLTGIVGSISSKMFLMDYLLLAELFFVVVAGLVLLFVSSLLGRALVKWIGFMAAAGVIALALSMLLAQTTGLATGAIAAEGWPLILVMGLLILYNVLVLAVGILGILLIKTLFRKKPAPAEEPAV</sequence>
<feature type="transmembrane region" description="Helical" evidence="1">
    <location>
        <begin position="44"/>
        <end position="67"/>
    </location>
</feature>
<protein>
    <submittedName>
        <fullName evidence="2">Uncharacterized protein</fullName>
    </submittedName>
</protein>
<keyword evidence="1" id="KW-0472">Membrane</keyword>
<feature type="transmembrane region" description="Helical" evidence="1">
    <location>
        <begin position="74"/>
        <end position="95"/>
    </location>
</feature>
<keyword evidence="1" id="KW-0812">Transmembrane</keyword>
<accession>A0A645DHG0</accession>
<reference evidence="2" key="1">
    <citation type="submission" date="2019-08" db="EMBL/GenBank/DDBJ databases">
        <authorList>
            <person name="Kucharzyk K."/>
            <person name="Murdoch R.W."/>
            <person name="Higgins S."/>
            <person name="Loffler F."/>
        </authorList>
    </citation>
    <scope>NUCLEOTIDE SEQUENCE</scope>
</reference>
<comment type="caution">
    <text evidence="2">The sequence shown here is derived from an EMBL/GenBank/DDBJ whole genome shotgun (WGS) entry which is preliminary data.</text>
</comment>
<keyword evidence="1" id="KW-1133">Transmembrane helix</keyword>
<gene>
    <name evidence="2" type="ORF">SDC9_135354</name>
</gene>
<feature type="transmembrane region" description="Helical" evidence="1">
    <location>
        <begin position="7"/>
        <end position="32"/>
    </location>
</feature>